<dbReference type="STRING" id="684065.SAMN05421738_107108"/>
<evidence type="ECO:0000313" key="2">
    <source>
        <dbReference type="Proteomes" id="UP000199149"/>
    </source>
</evidence>
<name>A0A1I4WQP0_9FLAO</name>
<organism evidence="1 2">
    <name type="scientific">Algoriella xinjiangensis</name>
    <dbReference type="NCBI Taxonomy" id="684065"/>
    <lineage>
        <taxon>Bacteria</taxon>
        <taxon>Pseudomonadati</taxon>
        <taxon>Bacteroidota</taxon>
        <taxon>Flavobacteriia</taxon>
        <taxon>Flavobacteriales</taxon>
        <taxon>Weeksellaceae</taxon>
        <taxon>Algoriella</taxon>
    </lineage>
</organism>
<dbReference type="EMBL" id="FOUZ01000007">
    <property type="protein sequence ID" value="SFN15339.1"/>
    <property type="molecule type" value="Genomic_DNA"/>
</dbReference>
<dbReference type="AlphaFoldDB" id="A0A1I4WQP0"/>
<dbReference type="Proteomes" id="UP000199149">
    <property type="component" value="Unassembled WGS sequence"/>
</dbReference>
<proteinExistence type="predicted"/>
<dbReference type="OrthoDB" id="701043at2"/>
<accession>A0A1I4WQP0</accession>
<evidence type="ECO:0000313" key="1">
    <source>
        <dbReference type="EMBL" id="SFN15339.1"/>
    </source>
</evidence>
<protein>
    <submittedName>
        <fullName evidence="1">Uncharacterized protein</fullName>
    </submittedName>
</protein>
<gene>
    <name evidence="1" type="ORF">SAMN05421738_107108</name>
</gene>
<keyword evidence="2" id="KW-1185">Reference proteome</keyword>
<reference evidence="2" key="1">
    <citation type="submission" date="2016-10" db="EMBL/GenBank/DDBJ databases">
        <authorList>
            <person name="Varghese N."/>
            <person name="Submissions S."/>
        </authorList>
    </citation>
    <scope>NUCLEOTIDE SEQUENCE [LARGE SCALE GENOMIC DNA]</scope>
    <source>
        <strain evidence="2">XJ109</strain>
    </source>
</reference>
<dbReference type="RefSeq" id="WP_092908161.1">
    <property type="nucleotide sequence ID" value="NZ_FOUZ01000007.1"/>
</dbReference>
<sequence>MRKLLNFNISLGFGLILALFVSNSVWAQQKYYVYQYNKTYGLTDLSGSDLIEGDFTDVEDDFTDSNFVVFENKAQKYVLINLKTGKQEVFDTFKPFSFYAEDEYFSFVEKNGKYYYRGRETEKIISVPKELSNNYFSQIGMINKNYLFAISTEEVKEPVKKSKTPVKKGAIPPPTLPPSYKEKTYVYLFKNQKSLPFIKKIEIDSDHRFSSSEANSLFTFFEVRKTPKTDKKGEVSYVTLQDRTYNPDLMPWHFAYESPFDIATLTVGKKLIICDSTFKVLKTVPKSEDNDARDLVKTYLTAAYPNDDINVSFGNFSPSVSMGGLGGTRKSFWDVKEKDGFSEISYLKDEQYVPYLKAKGKAEIHSNNIIELTDEKENSLYIYLDRAHLDVLPIPQKYSTAFQITKL</sequence>